<protein>
    <submittedName>
        <fullName evidence="1">Uncharacterized protein</fullName>
    </submittedName>
</protein>
<organism evidence="1">
    <name type="scientific">bioreactor metagenome</name>
    <dbReference type="NCBI Taxonomy" id="1076179"/>
    <lineage>
        <taxon>unclassified sequences</taxon>
        <taxon>metagenomes</taxon>
        <taxon>ecological metagenomes</taxon>
    </lineage>
</organism>
<name>A0A645JBK9_9ZZZZ</name>
<evidence type="ECO:0000313" key="1">
    <source>
        <dbReference type="EMBL" id="MPN56923.1"/>
    </source>
</evidence>
<dbReference type="EMBL" id="VSSQ01127845">
    <property type="protein sequence ID" value="MPN56923.1"/>
    <property type="molecule type" value="Genomic_DNA"/>
</dbReference>
<reference evidence="1" key="1">
    <citation type="submission" date="2019-08" db="EMBL/GenBank/DDBJ databases">
        <authorList>
            <person name="Kucharzyk K."/>
            <person name="Murdoch R.W."/>
            <person name="Higgins S."/>
            <person name="Loffler F."/>
        </authorList>
    </citation>
    <scope>NUCLEOTIDE SEQUENCE</scope>
</reference>
<accession>A0A645JBK9</accession>
<gene>
    <name evidence="1" type="ORF">SDC9_204616</name>
</gene>
<proteinExistence type="predicted"/>
<dbReference type="AlphaFoldDB" id="A0A645JBK9"/>
<comment type="caution">
    <text evidence="1">The sequence shown here is derived from an EMBL/GenBank/DDBJ whole genome shotgun (WGS) entry which is preliminary data.</text>
</comment>
<sequence>MQASLYQGGNVIDQAKILGIQHIGTQRILLDGICPLRGSPLSQFIGPAAGLGAFASVRVAASNVGAEQAAAGVGYAHGSVDESLIFHADRALLPQMPHLGDGELPRQHNPADSLLLPKSSRLRIEGIGLGAKVQRHIRQ</sequence>